<gene>
    <name evidence="1" type="ORF">DEAC_c14660</name>
</gene>
<protein>
    <submittedName>
        <fullName evidence="1">Uncharacterized protein</fullName>
    </submittedName>
</protein>
<keyword evidence="2" id="KW-1185">Reference proteome</keyword>
<organism evidence="1 2">
    <name type="scientific">Desulfosporosinus acididurans</name>
    <dbReference type="NCBI Taxonomy" id="476652"/>
    <lineage>
        <taxon>Bacteria</taxon>
        <taxon>Bacillati</taxon>
        <taxon>Bacillota</taxon>
        <taxon>Clostridia</taxon>
        <taxon>Eubacteriales</taxon>
        <taxon>Desulfitobacteriaceae</taxon>
        <taxon>Desulfosporosinus</taxon>
    </lineage>
</organism>
<evidence type="ECO:0000313" key="1">
    <source>
        <dbReference type="EMBL" id="KLU66798.1"/>
    </source>
</evidence>
<comment type="caution">
    <text evidence="1">The sequence shown here is derived from an EMBL/GenBank/DDBJ whole genome shotgun (WGS) entry which is preliminary data.</text>
</comment>
<accession>A0A0J1FUX5</accession>
<evidence type="ECO:0000313" key="2">
    <source>
        <dbReference type="Proteomes" id="UP000036356"/>
    </source>
</evidence>
<dbReference type="RefSeq" id="WP_047809325.1">
    <property type="nucleotide sequence ID" value="NZ_LDZY01000004.1"/>
</dbReference>
<dbReference type="EMBL" id="LDZY01000004">
    <property type="protein sequence ID" value="KLU66798.1"/>
    <property type="molecule type" value="Genomic_DNA"/>
</dbReference>
<name>A0A0J1FUX5_9FIRM</name>
<proteinExistence type="predicted"/>
<dbReference type="PATRIC" id="fig|476652.3.peg.1505"/>
<dbReference type="AlphaFoldDB" id="A0A0J1FUX5"/>
<dbReference type="STRING" id="476652.DEAC_c14660"/>
<dbReference type="Proteomes" id="UP000036356">
    <property type="component" value="Unassembled WGS sequence"/>
</dbReference>
<sequence>MTLAQKIEQILKDELKPENIKTIIDLAEFLKDRESQKKWDEINESEHEFITAEEQSHLDEVKAKGQFIDQDELLQELGITKDEIQN</sequence>
<reference evidence="1 2" key="1">
    <citation type="submission" date="2015-06" db="EMBL/GenBank/DDBJ databases">
        <title>Draft genome of the moderately acidophilic sulfate reducer Candidatus Desulfosporosinus acididurans strain M1.</title>
        <authorList>
            <person name="Poehlein A."/>
            <person name="Petzsch P."/>
            <person name="Johnson B.D."/>
            <person name="Schloemann M."/>
            <person name="Daniel R."/>
            <person name="Muehling M."/>
        </authorList>
    </citation>
    <scope>NUCLEOTIDE SEQUENCE [LARGE SCALE GENOMIC DNA]</scope>
    <source>
        <strain evidence="1 2">M1</strain>
    </source>
</reference>